<dbReference type="GO" id="GO:0010277">
    <property type="term" value="F:chlorophyllide a oxygenase activity"/>
    <property type="evidence" value="ECO:0007669"/>
    <property type="project" value="InterPro"/>
</dbReference>
<keyword evidence="2" id="KW-0150">Chloroplast</keyword>
<keyword evidence="3" id="KW-0934">Plastid</keyword>
<evidence type="ECO:0000256" key="6">
    <source>
        <dbReference type="ARBA" id="ARBA00022946"/>
    </source>
</evidence>
<dbReference type="Pfam" id="PF08417">
    <property type="entry name" value="PaO"/>
    <property type="match status" value="1"/>
</dbReference>
<evidence type="ECO:0000256" key="4">
    <source>
        <dbReference type="ARBA" id="ARBA00022714"/>
    </source>
</evidence>
<dbReference type="GO" id="GO:0046872">
    <property type="term" value="F:metal ion binding"/>
    <property type="evidence" value="ECO:0007669"/>
    <property type="project" value="UniProtKB-KW"/>
</dbReference>
<dbReference type="Pfam" id="PF00355">
    <property type="entry name" value="Rieske"/>
    <property type="match status" value="1"/>
</dbReference>
<dbReference type="GO" id="GO:0051537">
    <property type="term" value="F:2 iron, 2 sulfur cluster binding"/>
    <property type="evidence" value="ECO:0007669"/>
    <property type="project" value="UniProtKB-KW"/>
</dbReference>
<keyword evidence="5" id="KW-0479">Metal-binding</keyword>
<accession>A0A1Y1HK84</accession>
<keyword evidence="12" id="KW-1185">Reference proteome</keyword>
<dbReference type="SUPFAM" id="SSF55961">
    <property type="entry name" value="Bet v1-like"/>
    <property type="match status" value="1"/>
</dbReference>
<dbReference type="InterPro" id="IPR050584">
    <property type="entry name" value="Cholesterol_7-desaturase"/>
</dbReference>
<keyword evidence="6" id="KW-0809">Transit peptide</keyword>
<dbReference type="Proteomes" id="UP000054558">
    <property type="component" value="Unassembled WGS sequence"/>
</dbReference>
<evidence type="ECO:0000256" key="3">
    <source>
        <dbReference type="ARBA" id="ARBA00022640"/>
    </source>
</evidence>
<feature type="compositionally biased region" description="Polar residues" evidence="9">
    <location>
        <begin position="465"/>
        <end position="486"/>
    </location>
</feature>
<evidence type="ECO:0000313" key="12">
    <source>
        <dbReference type="Proteomes" id="UP000054558"/>
    </source>
</evidence>
<dbReference type="OrthoDB" id="426882at2759"/>
<gene>
    <name evidence="11" type="ORF">KFL_000220160</name>
</gene>
<comment type="subcellular location">
    <subcellularLocation>
        <location evidence="1">Plastid</location>
        <location evidence="1">Chloroplast</location>
    </subcellularLocation>
</comment>
<dbReference type="InterPro" id="IPR017941">
    <property type="entry name" value="Rieske_2Fe-2S"/>
</dbReference>
<organism evidence="11 12">
    <name type="scientific">Klebsormidium nitens</name>
    <name type="common">Green alga</name>
    <name type="synonym">Ulothrix nitens</name>
    <dbReference type="NCBI Taxonomy" id="105231"/>
    <lineage>
        <taxon>Eukaryota</taxon>
        <taxon>Viridiplantae</taxon>
        <taxon>Streptophyta</taxon>
        <taxon>Klebsormidiophyceae</taxon>
        <taxon>Klebsormidiales</taxon>
        <taxon>Klebsormidiaceae</taxon>
        <taxon>Klebsormidium</taxon>
    </lineage>
</organism>
<keyword evidence="4" id="KW-0001">2Fe-2S</keyword>
<feature type="domain" description="Rieske" evidence="10">
    <location>
        <begin position="163"/>
        <end position="272"/>
    </location>
</feature>
<dbReference type="GO" id="GO:0016491">
    <property type="term" value="F:oxidoreductase activity"/>
    <property type="evidence" value="ECO:0000318"/>
    <property type="project" value="GO_Central"/>
</dbReference>
<keyword evidence="7" id="KW-0408">Iron</keyword>
<dbReference type="GO" id="GO:0009507">
    <property type="term" value="C:chloroplast"/>
    <property type="evidence" value="ECO:0007669"/>
    <property type="project" value="UniProtKB-SubCell"/>
</dbReference>
<dbReference type="Gene3D" id="3.90.380.10">
    <property type="entry name" value="Naphthalene 1,2-dioxygenase Alpha Subunit, Chain A, domain 1"/>
    <property type="match status" value="1"/>
</dbReference>
<protein>
    <submittedName>
        <fullName evidence="11">Pheophorbide a oxygenase family protein</fullName>
    </submittedName>
</protein>
<dbReference type="SUPFAM" id="SSF50022">
    <property type="entry name" value="ISP domain"/>
    <property type="match status" value="1"/>
</dbReference>
<evidence type="ECO:0000256" key="2">
    <source>
        <dbReference type="ARBA" id="ARBA00022528"/>
    </source>
</evidence>
<name>A0A1Y1HK84_KLENI</name>
<evidence type="ECO:0000256" key="5">
    <source>
        <dbReference type="ARBA" id="ARBA00022723"/>
    </source>
</evidence>
<proteinExistence type="predicted"/>
<dbReference type="OMA" id="PNPQDKM"/>
<dbReference type="PROSITE" id="PS51296">
    <property type="entry name" value="RIESKE"/>
    <property type="match status" value="1"/>
</dbReference>
<dbReference type="GO" id="GO:0005737">
    <property type="term" value="C:cytoplasm"/>
    <property type="evidence" value="ECO:0000318"/>
    <property type="project" value="GO_Central"/>
</dbReference>
<evidence type="ECO:0000313" key="11">
    <source>
        <dbReference type="EMBL" id="GAQ78985.1"/>
    </source>
</evidence>
<dbReference type="AlphaFoldDB" id="A0A1Y1HK84"/>
<dbReference type="STRING" id="105231.A0A1Y1HK84"/>
<evidence type="ECO:0000256" key="9">
    <source>
        <dbReference type="SAM" id="MobiDB-lite"/>
    </source>
</evidence>
<evidence type="ECO:0000256" key="1">
    <source>
        <dbReference type="ARBA" id="ARBA00004229"/>
    </source>
</evidence>
<evidence type="ECO:0000256" key="7">
    <source>
        <dbReference type="ARBA" id="ARBA00023004"/>
    </source>
</evidence>
<feature type="region of interest" description="Disordered" evidence="9">
    <location>
        <begin position="458"/>
        <end position="488"/>
    </location>
</feature>
<sequence>MASSMGTMHSAASAFATLLQPTKSSTVVADFISGSSGSNFLAPFPLCPTSNSKPLTKSKCCRLSVHAKTVTGARKKAPQSEFHRRRTCRLACCFKGPLLQSPLSVKRQQVREDQDNVGFGEEPGLGDGKQKWRTQAVQTEAPVDKVEERIREGRKQMDWAKAWYPAAVVEDLDPKKPKGIMVLGKRLVLWRDQDKNWRCHLDRCPHRFAPLSEGRIHESGGLQCSYHGWVFGPQGNCTLIPQADEDERKALDSKLACAVALPIKEEVGLLWVWPDERSALEALATPPRIDSTLSDPDFTYQWVYRELPYNWDTLVENVLDPAHVNFAHHKVQGKRENALPITFGVAEPEVGGFTVPGIGKMGNFPVPNINFIAPASIVYHFTIPKENVAKPWQAALVSLGTPIAPGKVAIFACFPRNFLKFAARLTPRWFDHVRTRNKVLDGDLVLLQGQELLSLQSFSGPVDDQPSTSAAPESVDSHQNGASTSHGFADRKYFMPTKSDRPIAAFRKWVKDFGNGGPRWPVGFRTEPDPLGDRPEVIMDRFTQHTQHCSACMGAYRNVQRLQSIAKVAVVASIAGAAAFSARDERLSQSLAVLAVVLTGSIGLLQRMEQQFVYVGYDHSET</sequence>
<keyword evidence="8" id="KW-0411">Iron-sulfur</keyword>
<dbReference type="PANTHER" id="PTHR21266:SF24">
    <property type="entry name" value="PHEOPHORBIDE A OXYGENASE, CHLOROPLASTIC"/>
    <property type="match status" value="1"/>
</dbReference>
<evidence type="ECO:0000259" key="10">
    <source>
        <dbReference type="PROSITE" id="PS51296"/>
    </source>
</evidence>
<dbReference type="InterPro" id="IPR013626">
    <property type="entry name" value="PaO"/>
</dbReference>
<dbReference type="PANTHER" id="PTHR21266">
    <property type="entry name" value="IRON-SULFUR DOMAIN CONTAINING PROTEIN"/>
    <property type="match status" value="1"/>
</dbReference>
<evidence type="ECO:0000256" key="8">
    <source>
        <dbReference type="ARBA" id="ARBA00023014"/>
    </source>
</evidence>
<dbReference type="EMBL" id="DF236971">
    <property type="protein sequence ID" value="GAQ78985.1"/>
    <property type="molecule type" value="Genomic_DNA"/>
</dbReference>
<dbReference type="Gene3D" id="2.102.10.10">
    <property type="entry name" value="Rieske [2Fe-2S] iron-sulphur domain"/>
    <property type="match status" value="1"/>
</dbReference>
<dbReference type="InterPro" id="IPR036922">
    <property type="entry name" value="Rieske_2Fe-2S_sf"/>
</dbReference>
<reference evidence="11 12" key="1">
    <citation type="journal article" date="2014" name="Nat. Commun.">
        <title>Klebsormidium flaccidum genome reveals primary factors for plant terrestrial adaptation.</title>
        <authorList>
            <person name="Hori K."/>
            <person name="Maruyama F."/>
            <person name="Fujisawa T."/>
            <person name="Togashi T."/>
            <person name="Yamamoto N."/>
            <person name="Seo M."/>
            <person name="Sato S."/>
            <person name="Yamada T."/>
            <person name="Mori H."/>
            <person name="Tajima N."/>
            <person name="Moriyama T."/>
            <person name="Ikeuchi M."/>
            <person name="Watanabe M."/>
            <person name="Wada H."/>
            <person name="Kobayashi K."/>
            <person name="Saito M."/>
            <person name="Masuda T."/>
            <person name="Sasaki-Sekimoto Y."/>
            <person name="Mashiguchi K."/>
            <person name="Awai K."/>
            <person name="Shimojima M."/>
            <person name="Masuda S."/>
            <person name="Iwai M."/>
            <person name="Nobusawa T."/>
            <person name="Narise T."/>
            <person name="Kondo S."/>
            <person name="Saito H."/>
            <person name="Sato R."/>
            <person name="Murakawa M."/>
            <person name="Ihara Y."/>
            <person name="Oshima-Yamada Y."/>
            <person name="Ohtaka K."/>
            <person name="Satoh M."/>
            <person name="Sonobe K."/>
            <person name="Ishii M."/>
            <person name="Ohtani R."/>
            <person name="Kanamori-Sato M."/>
            <person name="Honoki R."/>
            <person name="Miyazaki D."/>
            <person name="Mochizuki H."/>
            <person name="Umetsu J."/>
            <person name="Higashi K."/>
            <person name="Shibata D."/>
            <person name="Kamiya Y."/>
            <person name="Sato N."/>
            <person name="Nakamura Y."/>
            <person name="Tabata S."/>
            <person name="Ida S."/>
            <person name="Kurokawa K."/>
            <person name="Ohta H."/>
        </authorList>
    </citation>
    <scope>NUCLEOTIDE SEQUENCE [LARGE SCALE GENOMIC DNA]</scope>
    <source>
        <strain evidence="11 12">NIES-2285</strain>
    </source>
</reference>